<dbReference type="RefSeq" id="XP_024549709.1">
    <property type="nucleotide sequence ID" value="XM_024693920.1"/>
</dbReference>
<dbReference type="VEuPathDB" id="FungiDB:Bcin07g02340"/>
<name>A0A384JM98_BOTFB</name>
<dbReference type="InterPro" id="IPR000210">
    <property type="entry name" value="BTB/POZ_dom"/>
</dbReference>
<accession>A0A384JM98</accession>
<feature type="domain" description="BTB" evidence="2">
    <location>
        <begin position="82"/>
        <end position="149"/>
    </location>
</feature>
<reference evidence="3 4" key="3">
    <citation type="journal article" date="2017" name="Mol. Plant Pathol.">
        <title>A gapless genome sequence of the fungus Botrytis cinerea.</title>
        <authorList>
            <person name="Van Kan J.A."/>
            <person name="Stassen J.H."/>
            <person name="Mosbach A."/>
            <person name="Van Der Lee T.A."/>
            <person name="Faino L."/>
            <person name="Farmer A.D."/>
            <person name="Papasotiriou D.G."/>
            <person name="Zhou S."/>
            <person name="Seidl M.F."/>
            <person name="Cottam E."/>
            <person name="Edel D."/>
            <person name="Hahn M."/>
            <person name="Schwartz D.C."/>
            <person name="Dietrich R.A."/>
            <person name="Widdison S."/>
            <person name="Scalliet G."/>
        </authorList>
    </citation>
    <scope>NUCLEOTIDE SEQUENCE [LARGE SCALE GENOMIC DNA]</scope>
    <source>
        <strain evidence="3 4">B05.10</strain>
    </source>
</reference>
<dbReference type="KEGG" id="bfu:BCIN_07g02340"/>
<dbReference type="CDD" id="cd18186">
    <property type="entry name" value="BTB_POZ_ZBTB_KLHL-like"/>
    <property type="match status" value="1"/>
</dbReference>
<feature type="region of interest" description="Disordered" evidence="1">
    <location>
        <begin position="1"/>
        <end position="42"/>
    </location>
</feature>
<evidence type="ECO:0000313" key="3">
    <source>
        <dbReference type="EMBL" id="ATZ51630.1"/>
    </source>
</evidence>
<dbReference type="PANTHER" id="PTHR47843">
    <property type="entry name" value="BTB DOMAIN-CONTAINING PROTEIN-RELATED"/>
    <property type="match status" value="1"/>
</dbReference>
<dbReference type="SMART" id="SM00225">
    <property type="entry name" value="BTB"/>
    <property type="match status" value="1"/>
</dbReference>
<organism evidence="3 4">
    <name type="scientific">Botryotinia fuckeliana (strain B05.10)</name>
    <name type="common">Noble rot fungus</name>
    <name type="synonym">Botrytis cinerea</name>
    <dbReference type="NCBI Taxonomy" id="332648"/>
    <lineage>
        <taxon>Eukaryota</taxon>
        <taxon>Fungi</taxon>
        <taxon>Dikarya</taxon>
        <taxon>Ascomycota</taxon>
        <taxon>Pezizomycotina</taxon>
        <taxon>Leotiomycetes</taxon>
        <taxon>Helotiales</taxon>
        <taxon>Sclerotiniaceae</taxon>
        <taxon>Botrytis</taxon>
    </lineage>
</organism>
<gene>
    <name evidence="3" type="ORF">BCIN_07g02340</name>
</gene>
<feature type="compositionally biased region" description="Polar residues" evidence="1">
    <location>
        <begin position="1"/>
        <end position="19"/>
    </location>
</feature>
<dbReference type="OrthoDB" id="6359816at2759"/>
<dbReference type="GeneID" id="36394312"/>
<dbReference type="EMBL" id="CP009811">
    <property type="protein sequence ID" value="ATZ51630.1"/>
    <property type="molecule type" value="Genomic_DNA"/>
</dbReference>
<evidence type="ECO:0000259" key="2">
    <source>
        <dbReference type="PROSITE" id="PS50097"/>
    </source>
</evidence>
<proteinExistence type="predicted"/>
<dbReference type="InterPro" id="IPR011333">
    <property type="entry name" value="SKP1/BTB/POZ_sf"/>
</dbReference>
<dbReference type="Gene3D" id="3.30.710.10">
    <property type="entry name" value="Potassium Channel Kv1.1, Chain A"/>
    <property type="match status" value="1"/>
</dbReference>
<keyword evidence="4" id="KW-1185">Reference proteome</keyword>
<evidence type="ECO:0000313" key="4">
    <source>
        <dbReference type="Proteomes" id="UP000001798"/>
    </source>
</evidence>
<sequence length="195" mass="21743">MSVNYTAPIESDQQNAYTHSSSSSAKKDDAKSSPSNTKDGVVLAKTKADRDVVEQKRSEAVSLRKSRGDDPEFLEIMGLEIVDIHVGPQTKLFRIHRGILCDKVPYFQKMFSSGFVEGLEGKAFFPEDNPKCFDFFMGWIYFGTLRVIDNFTATAVSKAEYGMNLLSLYSFADKLCLPKLMDLVLDAYKNSYGGG</sequence>
<reference evidence="3 4" key="1">
    <citation type="journal article" date="2011" name="PLoS Genet.">
        <title>Genomic analysis of the necrotrophic fungal pathogens Sclerotinia sclerotiorum and Botrytis cinerea.</title>
        <authorList>
            <person name="Amselem J."/>
            <person name="Cuomo C.A."/>
            <person name="van Kan J.A."/>
            <person name="Viaud M."/>
            <person name="Benito E.P."/>
            <person name="Couloux A."/>
            <person name="Coutinho P.M."/>
            <person name="de Vries R.P."/>
            <person name="Dyer P.S."/>
            <person name="Fillinger S."/>
            <person name="Fournier E."/>
            <person name="Gout L."/>
            <person name="Hahn M."/>
            <person name="Kohn L."/>
            <person name="Lapalu N."/>
            <person name="Plummer K.M."/>
            <person name="Pradier J.M."/>
            <person name="Quevillon E."/>
            <person name="Sharon A."/>
            <person name="Simon A."/>
            <person name="ten Have A."/>
            <person name="Tudzynski B."/>
            <person name="Tudzynski P."/>
            <person name="Wincker P."/>
            <person name="Andrew M."/>
            <person name="Anthouard V."/>
            <person name="Beever R.E."/>
            <person name="Beffa R."/>
            <person name="Benoit I."/>
            <person name="Bouzid O."/>
            <person name="Brault B."/>
            <person name="Chen Z."/>
            <person name="Choquer M."/>
            <person name="Collemare J."/>
            <person name="Cotton P."/>
            <person name="Danchin E.G."/>
            <person name="Da Silva C."/>
            <person name="Gautier A."/>
            <person name="Giraud C."/>
            <person name="Giraud T."/>
            <person name="Gonzalez C."/>
            <person name="Grossetete S."/>
            <person name="Guldener U."/>
            <person name="Henrissat B."/>
            <person name="Howlett B.J."/>
            <person name="Kodira C."/>
            <person name="Kretschmer M."/>
            <person name="Lappartient A."/>
            <person name="Leroch M."/>
            <person name="Levis C."/>
            <person name="Mauceli E."/>
            <person name="Neuveglise C."/>
            <person name="Oeser B."/>
            <person name="Pearson M."/>
            <person name="Poulain J."/>
            <person name="Poussereau N."/>
            <person name="Quesneville H."/>
            <person name="Rascle C."/>
            <person name="Schumacher J."/>
            <person name="Segurens B."/>
            <person name="Sexton A."/>
            <person name="Silva E."/>
            <person name="Sirven C."/>
            <person name="Soanes D.M."/>
            <person name="Talbot N.J."/>
            <person name="Templeton M."/>
            <person name="Yandava C."/>
            <person name="Yarden O."/>
            <person name="Zeng Q."/>
            <person name="Rollins J.A."/>
            <person name="Lebrun M.H."/>
            <person name="Dickman M."/>
        </authorList>
    </citation>
    <scope>NUCLEOTIDE SEQUENCE [LARGE SCALE GENOMIC DNA]</scope>
    <source>
        <strain evidence="3 4">B05.10</strain>
    </source>
</reference>
<dbReference type="PROSITE" id="PS50097">
    <property type="entry name" value="BTB"/>
    <property type="match status" value="1"/>
</dbReference>
<protein>
    <recommendedName>
        <fullName evidence="2">BTB domain-containing protein</fullName>
    </recommendedName>
</protein>
<dbReference type="Pfam" id="PF00651">
    <property type="entry name" value="BTB"/>
    <property type="match status" value="1"/>
</dbReference>
<dbReference type="AlphaFoldDB" id="A0A384JM98"/>
<reference evidence="3 4" key="2">
    <citation type="journal article" date="2012" name="Eukaryot. Cell">
        <title>Genome update of Botrytis cinerea strains B05.10 and T4.</title>
        <authorList>
            <person name="Staats M."/>
            <person name="van Kan J.A."/>
        </authorList>
    </citation>
    <scope>NUCLEOTIDE SEQUENCE [LARGE SCALE GENOMIC DNA]</scope>
    <source>
        <strain evidence="3 4">B05.10</strain>
    </source>
</reference>
<dbReference type="Proteomes" id="UP000001798">
    <property type="component" value="Chromosome 7"/>
</dbReference>
<evidence type="ECO:0000256" key="1">
    <source>
        <dbReference type="SAM" id="MobiDB-lite"/>
    </source>
</evidence>
<dbReference type="SUPFAM" id="SSF54695">
    <property type="entry name" value="POZ domain"/>
    <property type="match status" value="1"/>
</dbReference>